<evidence type="ECO:0000256" key="10">
    <source>
        <dbReference type="ARBA" id="ARBA00030717"/>
    </source>
</evidence>
<dbReference type="InterPro" id="IPR047136">
    <property type="entry name" value="PurB_bact"/>
</dbReference>
<dbReference type="FunFam" id="1.20.200.10:FF:000004">
    <property type="entry name" value="Adenylosuccinate lyase"/>
    <property type="match status" value="1"/>
</dbReference>
<evidence type="ECO:0000256" key="12">
    <source>
        <dbReference type="NCBIfam" id="TIGR00928"/>
    </source>
</evidence>
<evidence type="ECO:0000256" key="8">
    <source>
        <dbReference type="ARBA" id="ARBA00024477"/>
    </source>
</evidence>
<evidence type="ECO:0000313" key="16">
    <source>
        <dbReference type="EMBL" id="APG26733.1"/>
    </source>
</evidence>
<dbReference type="GO" id="GO:0006189">
    <property type="term" value="P:'de novo' IMP biosynthetic process"/>
    <property type="evidence" value="ECO:0007669"/>
    <property type="project" value="UniProtKB-UniPathway"/>
</dbReference>
<dbReference type="UniPathway" id="UPA00075">
    <property type="reaction ID" value="UER00336"/>
</dbReference>
<sequence length="451" mass="50057">MITAISPIDGRYASKVTELTECFSEYALLRNRVKVEVMWLLALCAEPGIAECRAVTTEEEKTLRAIVEDFTPEEAQKVKKIEAVTNHDVKAVEYYLKEKIAGTSLEELSEFLHFACTSEDINNLSHALMLKDGLTATTPLQTQIIDNLKNLADEFKDVPMLARTHGQTASPTTIGKELAVFAARLQKQSGNIAQVEILGKLNGAVGNFNAHLSAYPAVDWPKLAKGVIEGELGLKQNMFTTQIEPHDYMSELFDALTRWNTILTDLNRDIWTYISMAYFGQKTVAGEVGSSTMPHKVNPIDFENSEGNCGLANAIFGHLSTKLPISRLQRDLTDSTVLRNMGVGFGYSMIAYRSTLKGLGKLKLNEHKLAADLDNAWEVMAEPIQTVMRKAGIEKPYEKLKELTRGQTIDCDTIRAFVEGLELADEDKQRLLEMSPASYTGMAAEIVELLK</sequence>
<dbReference type="NCBIfam" id="TIGR00928">
    <property type="entry name" value="purB"/>
    <property type="match status" value="1"/>
</dbReference>
<dbReference type="KEGG" id="pef:A7E78_01955"/>
<evidence type="ECO:0000259" key="15">
    <source>
        <dbReference type="Pfam" id="PF08328"/>
    </source>
</evidence>
<dbReference type="Gene3D" id="1.20.200.10">
    <property type="entry name" value="Fumarase/aspartase (Central domain)"/>
    <property type="match status" value="1"/>
</dbReference>
<name>A0A1L3GLB7_9BACT</name>
<reference evidence="16 17" key="1">
    <citation type="journal article" date="2017" name="Genome Announc.">
        <title>Complete Genome Sequences of Two Acetylene-Fermenting Pelobacter acetylenicus Strains.</title>
        <authorList>
            <person name="Sutton J.M."/>
            <person name="Baesman S.M."/>
            <person name="Fierst J.L."/>
            <person name="Poret-Peterson A.T."/>
            <person name="Oremland R.S."/>
            <person name="Dunlap D.S."/>
            <person name="Akob D.M."/>
        </authorList>
    </citation>
    <scope>NUCLEOTIDE SEQUENCE [LARGE SCALE GENOMIC DNA]</scope>
    <source>
        <strain evidence="16 17">SFB93</strain>
    </source>
</reference>
<dbReference type="GO" id="GO:0004018">
    <property type="term" value="F:N6-(1,2-dicarboxyethyl)AMP AMP-lyase (fumarate-forming) activity"/>
    <property type="evidence" value="ECO:0007669"/>
    <property type="project" value="UniProtKB-UniRule"/>
</dbReference>
<dbReference type="NCBIfam" id="NF006764">
    <property type="entry name" value="PRK09285.1"/>
    <property type="match status" value="1"/>
</dbReference>
<dbReference type="STRING" id="1842532.A7E78_01955"/>
<dbReference type="InterPro" id="IPR000362">
    <property type="entry name" value="Fumarate_lyase_fam"/>
</dbReference>
<dbReference type="InterPro" id="IPR013539">
    <property type="entry name" value="PurB_C"/>
</dbReference>
<dbReference type="PROSITE" id="PS00163">
    <property type="entry name" value="FUMARATE_LYASES"/>
    <property type="match status" value="1"/>
</dbReference>
<dbReference type="GO" id="GO:0070626">
    <property type="term" value="F:(S)-2-(5-amino-1-(5-phospho-D-ribosyl)imidazole-4-carboxamido) succinate lyase (fumarate-forming) activity"/>
    <property type="evidence" value="ECO:0007669"/>
    <property type="project" value="RHEA"/>
</dbReference>
<dbReference type="RefSeq" id="WP_072282693.1">
    <property type="nucleotide sequence ID" value="NZ_CP015519.1"/>
</dbReference>
<evidence type="ECO:0000256" key="13">
    <source>
        <dbReference type="RuleBase" id="RU361172"/>
    </source>
</evidence>
<dbReference type="EMBL" id="CP015519">
    <property type="protein sequence ID" value="APG26733.1"/>
    <property type="molecule type" value="Genomic_DNA"/>
</dbReference>
<dbReference type="CDD" id="cd01598">
    <property type="entry name" value="PurB"/>
    <property type="match status" value="1"/>
</dbReference>
<evidence type="ECO:0000256" key="3">
    <source>
        <dbReference type="ARBA" id="ARBA00008273"/>
    </source>
</evidence>
<dbReference type="UniPathway" id="UPA00074">
    <property type="reaction ID" value="UER00132"/>
</dbReference>
<dbReference type="Pfam" id="PF08328">
    <property type="entry name" value="ASL_C"/>
    <property type="match status" value="1"/>
</dbReference>
<evidence type="ECO:0000256" key="11">
    <source>
        <dbReference type="ARBA" id="ARBA00049115"/>
    </source>
</evidence>
<gene>
    <name evidence="16" type="ORF">A7E78_01955</name>
</gene>
<comment type="pathway">
    <text evidence="2 13">Purine metabolism; AMP biosynthesis via de novo pathway; AMP from IMP: step 2/2.</text>
</comment>
<dbReference type="Gene3D" id="1.10.40.30">
    <property type="entry name" value="Fumarase/aspartase (C-terminal domain)"/>
    <property type="match status" value="1"/>
</dbReference>
<comment type="function">
    <text evidence="9">Catalyzes two reactions in de novo purine nucleotide biosynthesis. Catalyzes the breakdown of 5-aminoimidazole- (N-succinylocarboxamide) ribotide (SAICAR or 2-[5-amino-1-(5-phospho-beta-D-ribosyl)imidazole-4-carboxamido]succinate) to 5-aminoimidazole-4-carboxamide ribotide (AICAR or 5-amino-1-(5-phospho-beta-D-ribosyl)imidazole-4-carboxamide) and fumarate, and of adenylosuccinate (ADS or N(6)-(1,2-dicarboxyethyl)-AMP) to adenosine monophosphate (AMP) and fumarate.</text>
</comment>
<dbReference type="SUPFAM" id="SSF48557">
    <property type="entry name" value="L-aspartase-like"/>
    <property type="match status" value="1"/>
</dbReference>
<comment type="catalytic activity">
    <reaction evidence="11">
        <text>N(6)-(1,2-dicarboxyethyl)-AMP = fumarate + AMP</text>
        <dbReference type="Rhea" id="RHEA:16853"/>
        <dbReference type="ChEBI" id="CHEBI:29806"/>
        <dbReference type="ChEBI" id="CHEBI:57567"/>
        <dbReference type="ChEBI" id="CHEBI:456215"/>
        <dbReference type="EC" id="4.3.2.2"/>
    </reaction>
    <physiologicalReaction direction="left-to-right" evidence="11">
        <dbReference type="Rhea" id="RHEA:16854"/>
    </physiologicalReaction>
</comment>
<comment type="catalytic activity">
    <reaction evidence="8">
        <text>(2S)-2-[5-amino-1-(5-phospho-beta-D-ribosyl)imidazole-4-carboxamido]succinate = 5-amino-1-(5-phospho-beta-D-ribosyl)imidazole-4-carboxamide + fumarate</text>
        <dbReference type="Rhea" id="RHEA:23920"/>
        <dbReference type="ChEBI" id="CHEBI:29806"/>
        <dbReference type="ChEBI" id="CHEBI:58443"/>
        <dbReference type="ChEBI" id="CHEBI:58475"/>
        <dbReference type="EC" id="4.3.2.2"/>
    </reaction>
    <physiologicalReaction direction="left-to-right" evidence="8">
        <dbReference type="Rhea" id="RHEA:23921"/>
    </physiologicalReaction>
</comment>
<dbReference type="Pfam" id="PF00206">
    <property type="entry name" value="Lyase_1"/>
    <property type="match status" value="1"/>
</dbReference>
<dbReference type="InterPro" id="IPR022761">
    <property type="entry name" value="Fumarate_lyase_N"/>
</dbReference>
<dbReference type="PRINTS" id="PR00149">
    <property type="entry name" value="FUMRATELYASE"/>
</dbReference>
<dbReference type="InterPro" id="IPR004769">
    <property type="entry name" value="Pur_lyase"/>
</dbReference>
<accession>A0A1L3GLB7</accession>
<dbReference type="PANTHER" id="PTHR43411">
    <property type="entry name" value="ADENYLOSUCCINATE LYASE"/>
    <property type="match status" value="1"/>
</dbReference>
<proteinExistence type="inferred from homology"/>
<dbReference type="GO" id="GO:0044208">
    <property type="term" value="P:'de novo' AMP biosynthetic process"/>
    <property type="evidence" value="ECO:0007669"/>
    <property type="project" value="UniProtKB-UniPathway"/>
</dbReference>
<dbReference type="PANTHER" id="PTHR43411:SF1">
    <property type="entry name" value="ADENYLOSUCCINATE LYASE"/>
    <property type="match status" value="1"/>
</dbReference>
<evidence type="ECO:0000259" key="14">
    <source>
        <dbReference type="Pfam" id="PF00206"/>
    </source>
</evidence>
<keyword evidence="17" id="KW-1185">Reference proteome</keyword>
<keyword evidence="7 13" id="KW-0456">Lyase</keyword>
<feature type="domain" description="Adenylosuccinate lyase PurB C-terminal" evidence="15">
    <location>
        <begin position="326"/>
        <end position="440"/>
    </location>
</feature>
<dbReference type="Gene3D" id="1.10.275.10">
    <property type="entry name" value="Fumarase/aspartase (N-terminal domain)"/>
    <property type="match status" value="1"/>
</dbReference>
<evidence type="ECO:0000256" key="5">
    <source>
        <dbReference type="ARBA" id="ARBA00017058"/>
    </source>
</evidence>
<organism evidence="16 17">
    <name type="scientific">Syntrophotalea acetylenivorans</name>
    <dbReference type="NCBI Taxonomy" id="1842532"/>
    <lineage>
        <taxon>Bacteria</taxon>
        <taxon>Pseudomonadati</taxon>
        <taxon>Thermodesulfobacteriota</taxon>
        <taxon>Desulfuromonadia</taxon>
        <taxon>Desulfuromonadales</taxon>
        <taxon>Syntrophotaleaceae</taxon>
        <taxon>Syntrophotalea</taxon>
    </lineage>
</organism>
<dbReference type="EC" id="4.3.2.2" evidence="4 12"/>
<keyword evidence="6 13" id="KW-0658">Purine biosynthesis</keyword>
<dbReference type="InterPro" id="IPR024083">
    <property type="entry name" value="Fumarase/histidase_N"/>
</dbReference>
<dbReference type="Proteomes" id="UP000182517">
    <property type="component" value="Chromosome"/>
</dbReference>
<comment type="similarity">
    <text evidence="3 13">Belongs to the lyase 1 family. Adenylosuccinate lyase subfamily.</text>
</comment>
<dbReference type="OrthoDB" id="9768878at2"/>
<evidence type="ECO:0000313" key="17">
    <source>
        <dbReference type="Proteomes" id="UP000182517"/>
    </source>
</evidence>
<evidence type="ECO:0000256" key="9">
    <source>
        <dbReference type="ARBA" id="ARBA00025012"/>
    </source>
</evidence>
<dbReference type="AlphaFoldDB" id="A0A1L3GLB7"/>
<comment type="pathway">
    <text evidence="1 13">Purine metabolism; IMP biosynthesis via de novo pathway; 5-amino-1-(5-phospho-D-ribosyl)imidazole-4-carboxamide from 5-amino-1-(5-phospho-D-ribosyl)imidazole-4-carboxylate: step 2/2.</text>
</comment>
<protein>
    <recommendedName>
        <fullName evidence="5 12">Adenylosuccinate lyase</fullName>
        <shortName evidence="13">ASL</shortName>
        <ecNumber evidence="4 12">4.3.2.2</ecNumber>
    </recommendedName>
    <alternativeName>
        <fullName evidence="10 13">Adenylosuccinase</fullName>
    </alternativeName>
</protein>
<evidence type="ECO:0000256" key="1">
    <source>
        <dbReference type="ARBA" id="ARBA00004706"/>
    </source>
</evidence>
<feature type="domain" description="Fumarate lyase N-terminal" evidence="14">
    <location>
        <begin position="10"/>
        <end position="310"/>
    </location>
</feature>
<dbReference type="InterPro" id="IPR020557">
    <property type="entry name" value="Fumarate_lyase_CS"/>
</dbReference>
<evidence type="ECO:0000256" key="7">
    <source>
        <dbReference type="ARBA" id="ARBA00023239"/>
    </source>
</evidence>
<evidence type="ECO:0000256" key="6">
    <source>
        <dbReference type="ARBA" id="ARBA00022755"/>
    </source>
</evidence>
<evidence type="ECO:0000256" key="4">
    <source>
        <dbReference type="ARBA" id="ARBA00012339"/>
    </source>
</evidence>
<evidence type="ECO:0000256" key="2">
    <source>
        <dbReference type="ARBA" id="ARBA00004734"/>
    </source>
</evidence>
<dbReference type="InterPro" id="IPR008948">
    <property type="entry name" value="L-Aspartase-like"/>
</dbReference>